<dbReference type="PANTHER" id="PTHR45816">
    <property type="entry name" value="MIR DOMAIN-CONTAINING PROTEIN"/>
    <property type="match status" value="1"/>
</dbReference>
<sequence length="993" mass="112321">MSMIIFLTSVSLVVSPGVGGRGDLSLAEVQCHLDKEGASDLVIDLIMNAPGDRIFQESILLAIALLEGGNTVIQRSFYHRLTGDNKSEKFFKVFNERMKLAQQEIKATVTVNTSDLGSKKKDEEPPDKDMPARKKVKDMPVVAVVTEEVKEQLAEASAVTKKAFTTYRREAEAEENQAAADGSPVPATDKGQEEGEMSVIITIMQPILRLMQLLCENHNRDLQNFLRNQNNKNNYNLVCETLQFLDCICGSTTGGLGLLGLYINEKNVGLINQTVESLTEYCQGPCHENQNCIATHECNGIDIIIALILNDINPLGKKRMDLVLELKNNASKLLLAIMESRHDSENAERILYNMRPKELVEVIKKAYMQGEIEVEEPQEGEDEEEEHSASPRNVGHNIYILAHQLARHNKELQAMLKPGGTYGEGDEALEFYAKHTAQIEIVRLDRTMEQIVFPVPNICEFLTQESKLRVYYTTERDEQGSKINDFFLRSEDLFNEMNWQKKLRAQPILYWCSRNMSFWSNISFNLAVLMNLLVAFFYPLEGVRGGTLEPHLSALLWMAMLVSLAIVIILPQPHGIRALIASTILRLIFSVGLEPTLLLLGGFNLCNKVIFLMSFVGNRGTFTRGYKAMIMDVEFLYHLLYLIICSLGVFVHVFFYSLLLFDLVYREETLLNVIKSVTRNGRSIVLTAVLALILVYLFSIVGYIFFKDDFILAVDRIPNNTLEHGASMVGELFSGGACQKENRENCTEAMMDAPLAIQPSAVVIEDKERACDSLLMCIVTVLSHGLRSGGGVGDVLRKPSKEEPLFAARVIYDLLFFFMVIIIVLNLIFGVIIDTFADLRSEKQKKEEILKTTCFICGLERDKFDNKTVTFEEHIKVEHNMWHYLFFIVLVKVKDSTEYTGPESYVAEMIREHNLDWFPRMRAMSLVSSDADGEQNEIRSLQEKLESTMKLVSNLSGQLTELKEQMTEQRKQKQRIGLLGHPQHMNVNPQQPA</sequence>
<dbReference type="FunFam" id="1.10.287.70:FF:000079">
    <property type="entry name" value="Inositol 1,4,5-trisphosphate receptor type 3"/>
    <property type="match status" value="1"/>
</dbReference>
<keyword evidence="3 7" id="KW-1133">Transmembrane helix</keyword>
<evidence type="ECO:0000256" key="2">
    <source>
        <dbReference type="ARBA" id="ARBA00022692"/>
    </source>
</evidence>
<dbReference type="InterPro" id="IPR015925">
    <property type="entry name" value="Ryanodine_IP3_receptor"/>
</dbReference>
<name>A0A6A4STV8_SCOMX</name>
<evidence type="ECO:0000256" key="3">
    <source>
        <dbReference type="ARBA" id="ARBA00022989"/>
    </source>
</evidence>
<protein>
    <recommendedName>
        <fullName evidence="13">Inositol 1-4-5-trisphosphate receptor type 1</fullName>
    </recommendedName>
</protein>
<dbReference type="Gene3D" id="1.10.287.70">
    <property type="match status" value="1"/>
</dbReference>
<evidence type="ECO:0000259" key="10">
    <source>
        <dbReference type="Pfam" id="PF08454"/>
    </source>
</evidence>
<feature type="region of interest" description="Disordered" evidence="6">
    <location>
        <begin position="170"/>
        <end position="192"/>
    </location>
</feature>
<feature type="transmembrane region" description="Helical" evidence="7">
    <location>
        <begin position="598"/>
        <end position="616"/>
    </location>
</feature>
<feature type="compositionally biased region" description="Basic and acidic residues" evidence="6">
    <location>
        <begin position="117"/>
        <end position="132"/>
    </location>
</feature>
<accession>A0A6A4STV8</accession>
<dbReference type="Pfam" id="PF00520">
    <property type="entry name" value="Ion_trans"/>
    <property type="match status" value="1"/>
</dbReference>
<feature type="domain" description="RyR/IP3R Homology associated" evidence="10">
    <location>
        <begin position="202"/>
        <end position="306"/>
    </location>
</feature>
<comment type="subcellular location">
    <subcellularLocation>
        <location evidence="1">Membrane</location>
        <topology evidence="1">Multi-pass membrane protein</topology>
    </subcellularLocation>
</comment>
<proteinExistence type="predicted"/>
<dbReference type="AlphaFoldDB" id="A0A6A4STV8"/>
<evidence type="ECO:0008006" key="13">
    <source>
        <dbReference type="Google" id="ProtNLM"/>
    </source>
</evidence>
<evidence type="ECO:0000313" key="12">
    <source>
        <dbReference type="Proteomes" id="UP000438429"/>
    </source>
</evidence>
<dbReference type="PANTHER" id="PTHR45816:SF2">
    <property type="entry name" value="INOSITOL 1,4,5-TRISPHOSPHATE RECEPTOR"/>
    <property type="match status" value="1"/>
</dbReference>
<dbReference type="Proteomes" id="UP000438429">
    <property type="component" value="Unassembled WGS sequence"/>
</dbReference>
<dbReference type="EMBL" id="VEVO01000011">
    <property type="protein sequence ID" value="KAF0035320.1"/>
    <property type="molecule type" value="Genomic_DNA"/>
</dbReference>
<feature type="transmembrane region" description="Helical" evidence="7">
    <location>
        <begin position="518"/>
        <end position="540"/>
    </location>
</feature>
<feature type="coiled-coil region" evidence="5">
    <location>
        <begin position="931"/>
        <end position="972"/>
    </location>
</feature>
<evidence type="ECO:0000256" key="6">
    <source>
        <dbReference type="SAM" id="MobiDB-lite"/>
    </source>
</evidence>
<evidence type="ECO:0000256" key="8">
    <source>
        <dbReference type="SAM" id="SignalP"/>
    </source>
</evidence>
<feature type="transmembrane region" description="Helical" evidence="7">
    <location>
        <begin position="636"/>
        <end position="663"/>
    </location>
</feature>
<evidence type="ECO:0000256" key="5">
    <source>
        <dbReference type="SAM" id="Coils"/>
    </source>
</evidence>
<feature type="transmembrane region" description="Helical" evidence="7">
    <location>
        <begin position="552"/>
        <end position="570"/>
    </location>
</feature>
<evidence type="ECO:0000256" key="4">
    <source>
        <dbReference type="ARBA" id="ARBA00023136"/>
    </source>
</evidence>
<feature type="transmembrane region" description="Helical" evidence="7">
    <location>
        <begin position="814"/>
        <end position="837"/>
    </location>
</feature>
<dbReference type="GO" id="GO:0006816">
    <property type="term" value="P:calcium ion transport"/>
    <property type="evidence" value="ECO:0007669"/>
    <property type="project" value="InterPro"/>
</dbReference>
<gene>
    <name evidence="11" type="ORF">F2P81_013078</name>
</gene>
<dbReference type="InterPro" id="IPR005821">
    <property type="entry name" value="Ion_trans_dom"/>
</dbReference>
<dbReference type="InterPro" id="IPR013662">
    <property type="entry name" value="RIH_assoc-dom"/>
</dbReference>
<dbReference type="Pfam" id="PF08454">
    <property type="entry name" value="RIH_assoc"/>
    <property type="match status" value="1"/>
</dbReference>
<evidence type="ECO:0000256" key="7">
    <source>
        <dbReference type="SAM" id="Phobius"/>
    </source>
</evidence>
<feature type="chain" id="PRO_5025327999" description="Inositol 1-4-5-trisphosphate receptor type 1" evidence="8">
    <location>
        <begin position="20"/>
        <end position="993"/>
    </location>
</feature>
<evidence type="ECO:0000256" key="1">
    <source>
        <dbReference type="ARBA" id="ARBA00004141"/>
    </source>
</evidence>
<dbReference type="GO" id="GO:0005216">
    <property type="term" value="F:monoatomic ion channel activity"/>
    <property type="evidence" value="ECO:0007669"/>
    <property type="project" value="InterPro"/>
</dbReference>
<keyword evidence="2 7" id="KW-0812">Transmembrane</keyword>
<keyword evidence="4 7" id="KW-0472">Membrane</keyword>
<feature type="region of interest" description="Disordered" evidence="6">
    <location>
        <begin position="112"/>
        <end position="135"/>
    </location>
</feature>
<evidence type="ECO:0000259" key="9">
    <source>
        <dbReference type="Pfam" id="PF00520"/>
    </source>
</evidence>
<keyword evidence="8" id="KW-0732">Signal</keyword>
<keyword evidence="5" id="KW-0175">Coiled coil</keyword>
<organism evidence="11 12">
    <name type="scientific">Scophthalmus maximus</name>
    <name type="common">Turbot</name>
    <name type="synonym">Psetta maxima</name>
    <dbReference type="NCBI Taxonomy" id="52904"/>
    <lineage>
        <taxon>Eukaryota</taxon>
        <taxon>Metazoa</taxon>
        <taxon>Chordata</taxon>
        <taxon>Craniata</taxon>
        <taxon>Vertebrata</taxon>
        <taxon>Euteleostomi</taxon>
        <taxon>Actinopterygii</taxon>
        <taxon>Neopterygii</taxon>
        <taxon>Teleostei</taxon>
        <taxon>Neoteleostei</taxon>
        <taxon>Acanthomorphata</taxon>
        <taxon>Carangaria</taxon>
        <taxon>Pleuronectiformes</taxon>
        <taxon>Pleuronectoidei</taxon>
        <taxon>Scophthalmidae</taxon>
        <taxon>Scophthalmus</taxon>
    </lineage>
</organism>
<evidence type="ECO:0000313" key="11">
    <source>
        <dbReference type="EMBL" id="KAF0035320.1"/>
    </source>
</evidence>
<comment type="caution">
    <text evidence="11">The sequence shown here is derived from an EMBL/GenBank/DDBJ whole genome shotgun (WGS) entry which is preliminary data.</text>
</comment>
<feature type="signal peptide" evidence="8">
    <location>
        <begin position="1"/>
        <end position="19"/>
    </location>
</feature>
<feature type="domain" description="Ion transport" evidence="9">
    <location>
        <begin position="598"/>
        <end position="843"/>
    </location>
</feature>
<reference evidence="11 12" key="1">
    <citation type="submission" date="2019-06" db="EMBL/GenBank/DDBJ databases">
        <title>Draft genomes of female and male turbot (Scophthalmus maximus).</title>
        <authorList>
            <person name="Xu H."/>
            <person name="Xu X.-W."/>
            <person name="Shao C."/>
            <person name="Chen S."/>
        </authorList>
    </citation>
    <scope>NUCLEOTIDE SEQUENCE [LARGE SCALE GENOMIC DNA]</scope>
    <source>
        <strain evidence="11">Ysfricsl-2016a</strain>
        <tissue evidence="11">Blood</tissue>
    </source>
</reference>
<dbReference type="GO" id="GO:0016020">
    <property type="term" value="C:membrane"/>
    <property type="evidence" value="ECO:0007669"/>
    <property type="project" value="UniProtKB-SubCell"/>
</dbReference>
<feature type="transmembrane region" description="Helical" evidence="7">
    <location>
        <begin position="684"/>
        <end position="706"/>
    </location>
</feature>